<dbReference type="Pfam" id="PF01636">
    <property type="entry name" value="APH"/>
    <property type="match status" value="1"/>
</dbReference>
<dbReference type="Proteomes" id="UP000008495">
    <property type="component" value="Unassembled WGS sequence"/>
</dbReference>
<organism evidence="2 3">
    <name type="scientific">Austwickia chelonae NBRC 105200</name>
    <dbReference type="NCBI Taxonomy" id="1184607"/>
    <lineage>
        <taxon>Bacteria</taxon>
        <taxon>Bacillati</taxon>
        <taxon>Actinomycetota</taxon>
        <taxon>Actinomycetes</taxon>
        <taxon>Micrococcales</taxon>
        <taxon>Dermatophilaceae</taxon>
        <taxon>Austwickia</taxon>
    </lineage>
</organism>
<evidence type="ECO:0000259" key="1">
    <source>
        <dbReference type="Pfam" id="PF01636"/>
    </source>
</evidence>
<comment type="caution">
    <text evidence="2">The sequence shown here is derived from an EMBL/GenBank/DDBJ whole genome shotgun (WGS) entry which is preliminary data.</text>
</comment>
<protein>
    <recommendedName>
        <fullName evidence="1">Aminoglycoside phosphotransferase domain-containing protein</fullName>
    </recommendedName>
</protein>
<gene>
    <name evidence="2" type="ORF">AUCHE_06_00140</name>
</gene>
<feature type="domain" description="Aminoglycoside phosphotransferase" evidence="1">
    <location>
        <begin position="86"/>
        <end position="242"/>
    </location>
</feature>
<accession>K6W7D8</accession>
<dbReference type="RefSeq" id="WP_006502494.1">
    <property type="nucleotide sequence ID" value="NZ_BAGZ01000006.1"/>
</dbReference>
<dbReference type="InterPro" id="IPR011009">
    <property type="entry name" value="Kinase-like_dom_sf"/>
</dbReference>
<dbReference type="InterPro" id="IPR002575">
    <property type="entry name" value="Aminoglycoside_PTrfase"/>
</dbReference>
<keyword evidence="3" id="KW-1185">Reference proteome</keyword>
<evidence type="ECO:0000313" key="2">
    <source>
        <dbReference type="EMBL" id="GAB77742.1"/>
    </source>
</evidence>
<sequence length="310" mass="34413">MIPEALEDAEEDARAVLDMWGMDEPLAKETSGLNKDTWQVGERHWLAADRVDVQNLWRTVDELLGRHELAGYDLPRALPATTGEPLVHFRGRLWRLTESVNGVVPVASRVADLESVAVGMARLHAAMAPLPQRFGAAAVSSETYAERARQFLEHAALPFSTEEHSQVCEGLRLWDKRPRNLIAPQVIHGDPSYPNLRCNADCQLTGLIDWESVRWDSPLYDLAVVGQTVFFRSGWQDTLKGLDRLLTAYARSGGREYAMPDLLHTLLGIKLESVAHHGQKLLDGHGDADLVRSQAGKIYTISALLNEAAL</sequence>
<dbReference type="Gene3D" id="3.90.1200.10">
    <property type="match status" value="1"/>
</dbReference>
<dbReference type="STRING" id="100225.SAMN05421595_0246"/>
<dbReference type="eggNOG" id="ENOG503246J">
    <property type="taxonomic scope" value="Bacteria"/>
</dbReference>
<dbReference type="AlphaFoldDB" id="K6W7D8"/>
<reference evidence="2 3" key="1">
    <citation type="submission" date="2012-08" db="EMBL/GenBank/DDBJ databases">
        <title>Whole genome shotgun sequence of Austwickia chelonae NBRC 105200.</title>
        <authorList>
            <person name="Yoshida I."/>
            <person name="Hosoyama A."/>
            <person name="Tsuchikane K."/>
            <person name="Katsumata H."/>
            <person name="Ando Y."/>
            <person name="Ohji S."/>
            <person name="Hamada M."/>
            <person name="Tamura T."/>
            <person name="Yamazoe A."/>
            <person name="Yamazaki S."/>
            <person name="Fujita N."/>
        </authorList>
    </citation>
    <scope>NUCLEOTIDE SEQUENCE [LARGE SCALE GENOMIC DNA]</scope>
    <source>
        <strain evidence="2 3">NBRC 105200</strain>
    </source>
</reference>
<dbReference type="EMBL" id="BAGZ01000006">
    <property type="protein sequence ID" value="GAB77742.1"/>
    <property type="molecule type" value="Genomic_DNA"/>
</dbReference>
<name>K6W7D8_9MICO</name>
<proteinExistence type="predicted"/>
<dbReference type="SUPFAM" id="SSF56112">
    <property type="entry name" value="Protein kinase-like (PK-like)"/>
    <property type="match status" value="1"/>
</dbReference>
<evidence type="ECO:0000313" key="3">
    <source>
        <dbReference type="Proteomes" id="UP000008495"/>
    </source>
</evidence>